<dbReference type="GO" id="GO:0005524">
    <property type="term" value="F:ATP binding"/>
    <property type="evidence" value="ECO:0007669"/>
    <property type="project" value="UniProtKB-KW"/>
</dbReference>
<organism evidence="6 7">
    <name type="scientific">Thauera mechernichensis</name>
    <dbReference type="NCBI Taxonomy" id="82788"/>
    <lineage>
        <taxon>Bacteria</taxon>
        <taxon>Pseudomonadati</taxon>
        <taxon>Pseudomonadota</taxon>
        <taxon>Betaproteobacteria</taxon>
        <taxon>Rhodocyclales</taxon>
        <taxon>Zoogloeaceae</taxon>
        <taxon>Thauera</taxon>
    </lineage>
</organism>
<name>A0ABW3WDY3_9RHOO</name>
<keyword evidence="1" id="KW-0813">Transport</keyword>
<dbReference type="EMBL" id="JBHTMC010000014">
    <property type="protein sequence ID" value="MFD1263465.1"/>
    <property type="molecule type" value="Genomic_DNA"/>
</dbReference>
<comment type="caution">
    <text evidence="6">The sequence shown here is derived from an EMBL/GenBank/DDBJ whole genome shotgun (WGS) entry which is preliminary data.</text>
</comment>
<dbReference type="CDD" id="cd03255">
    <property type="entry name" value="ABC_MJ0796_LolCDE_FtsE"/>
    <property type="match status" value="1"/>
</dbReference>
<evidence type="ECO:0000313" key="6">
    <source>
        <dbReference type="EMBL" id="MFD1263465.1"/>
    </source>
</evidence>
<reference evidence="7" key="1">
    <citation type="journal article" date="2019" name="Int. J. Syst. Evol. Microbiol.">
        <title>The Global Catalogue of Microorganisms (GCM) 10K type strain sequencing project: providing services to taxonomists for standard genome sequencing and annotation.</title>
        <authorList>
            <consortium name="The Broad Institute Genomics Platform"/>
            <consortium name="The Broad Institute Genome Sequencing Center for Infectious Disease"/>
            <person name="Wu L."/>
            <person name="Ma J."/>
        </authorList>
    </citation>
    <scope>NUCLEOTIDE SEQUENCE [LARGE SCALE GENOMIC DNA]</scope>
    <source>
        <strain evidence="7">CCUG 48884</strain>
    </source>
</reference>
<dbReference type="PANTHER" id="PTHR24220">
    <property type="entry name" value="IMPORT ATP-BINDING PROTEIN"/>
    <property type="match status" value="1"/>
</dbReference>
<evidence type="ECO:0000259" key="5">
    <source>
        <dbReference type="PROSITE" id="PS50893"/>
    </source>
</evidence>
<evidence type="ECO:0000256" key="1">
    <source>
        <dbReference type="ARBA" id="ARBA00022448"/>
    </source>
</evidence>
<proteinExistence type="predicted"/>
<dbReference type="InterPro" id="IPR017911">
    <property type="entry name" value="MacB-like_ATP-bd"/>
</dbReference>
<dbReference type="InterPro" id="IPR003593">
    <property type="entry name" value="AAA+_ATPase"/>
</dbReference>
<dbReference type="SUPFAM" id="SSF52540">
    <property type="entry name" value="P-loop containing nucleoside triphosphate hydrolases"/>
    <property type="match status" value="1"/>
</dbReference>
<gene>
    <name evidence="6" type="ORF">ACFQ4M_07690</name>
</gene>
<dbReference type="InterPro" id="IPR017871">
    <property type="entry name" value="ABC_transporter-like_CS"/>
</dbReference>
<dbReference type="SMART" id="SM00382">
    <property type="entry name" value="AAA"/>
    <property type="match status" value="1"/>
</dbReference>
<dbReference type="InterPro" id="IPR027417">
    <property type="entry name" value="P-loop_NTPase"/>
</dbReference>
<dbReference type="Gene3D" id="3.40.50.300">
    <property type="entry name" value="P-loop containing nucleotide triphosphate hydrolases"/>
    <property type="match status" value="1"/>
</dbReference>
<evidence type="ECO:0000256" key="3">
    <source>
        <dbReference type="ARBA" id="ARBA00022741"/>
    </source>
</evidence>
<protein>
    <submittedName>
        <fullName evidence="6">ABC transporter ATP-binding protein</fullName>
    </submittedName>
</protein>
<accession>A0ABW3WDY3</accession>
<dbReference type="InterPro" id="IPR003439">
    <property type="entry name" value="ABC_transporter-like_ATP-bd"/>
</dbReference>
<keyword evidence="4 6" id="KW-0067">ATP-binding</keyword>
<dbReference type="InterPro" id="IPR015854">
    <property type="entry name" value="ABC_transpr_LolD-like"/>
</dbReference>
<evidence type="ECO:0000256" key="4">
    <source>
        <dbReference type="ARBA" id="ARBA00022840"/>
    </source>
</evidence>
<dbReference type="Pfam" id="PF00005">
    <property type="entry name" value="ABC_tran"/>
    <property type="match status" value="1"/>
</dbReference>
<dbReference type="Proteomes" id="UP001597158">
    <property type="component" value="Unassembled WGS sequence"/>
</dbReference>
<keyword evidence="2" id="KW-1003">Cell membrane</keyword>
<keyword evidence="7" id="KW-1185">Reference proteome</keyword>
<sequence length="231" mass="24986">MAQIELDGINRIFRLGDSEVHALRDVSLRIEAGDYVSVMGPSGSGKSTLLNLLGLLDRPDGGNYHLEGRDVTTLSADEQAAVRSARIGFVFQSFHLVPRLTAAENIGLPLMLAGLAATERSARIAQALKDFGLEGRAHHRPEELSGGQRQRVAIARATIMRPAVLLADEPTGNLDRSTGHEVTALLEALNTAGTTLIVVTHDPAMGERAHRWLRMEDGAIAQDLRRHELPA</sequence>
<dbReference type="PANTHER" id="PTHR24220:SF86">
    <property type="entry name" value="ABC TRANSPORTER ABCH.1"/>
    <property type="match status" value="1"/>
</dbReference>
<keyword evidence="2" id="KW-0472">Membrane</keyword>
<dbReference type="PROSITE" id="PS00211">
    <property type="entry name" value="ABC_TRANSPORTER_1"/>
    <property type="match status" value="1"/>
</dbReference>
<feature type="domain" description="ABC transporter" evidence="5">
    <location>
        <begin position="4"/>
        <end position="231"/>
    </location>
</feature>
<dbReference type="RefSeq" id="WP_002942904.1">
    <property type="nucleotide sequence ID" value="NZ_JARQZE010000008.1"/>
</dbReference>
<evidence type="ECO:0000313" key="7">
    <source>
        <dbReference type="Proteomes" id="UP001597158"/>
    </source>
</evidence>
<keyword evidence="3" id="KW-0547">Nucleotide-binding</keyword>
<evidence type="ECO:0000256" key="2">
    <source>
        <dbReference type="ARBA" id="ARBA00022475"/>
    </source>
</evidence>
<dbReference type="PROSITE" id="PS50893">
    <property type="entry name" value="ABC_TRANSPORTER_2"/>
    <property type="match status" value="1"/>
</dbReference>